<feature type="compositionally biased region" description="Low complexity" evidence="1">
    <location>
        <begin position="299"/>
        <end position="310"/>
    </location>
</feature>
<reference evidence="3" key="1">
    <citation type="submission" date="2023-08" db="EMBL/GenBank/DDBJ databases">
        <authorList>
            <person name="Chen Y."/>
            <person name="Shah S."/>
            <person name="Dougan E. K."/>
            <person name="Thang M."/>
            <person name="Chan C."/>
        </authorList>
    </citation>
    <scope>NUCLEOTIDE SEQUENCE</scope>
</reference>
<keyword evidence="2" id="KW-1133">Transmembrane helix</keyword>
<protein>
    <submittedName>
        <fullName evidence="3">Uncharacterized protein</fullName>
    </submittedName>
</protein>
<feature type="transmembrane region" description="Helical" evidence="2">
    <location>
        <begin position="126"/>
        <end position="144"/>
    </location>
</feature>
<keyword evidence="2" id="KW-0472">Membrane</keyword>
<evidence type="ECO:0000313" key="4">
    <source>
        <dbReference type="Proteomes" id="UP001178507"/>
    </source>
</evidence>
<keyword evidence="2" id="KW-0812">Transmembrane</keyword>
<evidence type="ECO:0000313" key="3">
    <source>
        <dbReference type="EMBL" id="CAJ1377038.1"/>
    </source>
</evidence>
<organism evidence="3 4">
    <name type="scientific">Effrenium voratum</name>
    <dbReference type="NCBI Taxonomy" id="2562239"/>
    <lineage>
        <taxon>Eukaryota</taxon>
        <taxon>Sar</taxon>
        <taxon>Alveolata</taxon>
        <taxon>Dinophyceae</taxon>
        <taxon>Suessiales</taxon>
        <taxon>Symbiodiniaceae</taxon>
        <taxon>Effrenium</taxon>
    </lineage>
</organism>
<evidence type="ECO:0000256" key="2">
    <source>
        <dbReference type="SAM" id="Phobius"/>
    </source>
</evidence>
<name>A0AA36MR46_9DINO</name>
<comment type="caution">
    <text evidence="3">The sequence shown here is derived from an EMBL/GenBank/DDBJ whole genome shotgun (WGS) entry which is preliminary data.</text>
</comment>
<evidence type="ECO:0000256" key="1">
    <source>
        <dbReference type="SAM" id="MobiDB-lite"/>
    </source>
</evidence>
<sequence length="317" mass="34081">MTASTRSTTSILTPTVTDTTGTTSITSQPIYLDIVDIVDIVDIQLSESDIEGSEAEAVLRAALQAALAALSGSDARFDESEWREALGRQVEARLAFNATVSIACDSNSSDPSGSPGAGGLARPSVGPWWLALILPLAPLVIYLLRQQLRAMSEASASRSFGIETELWRLERERWELSEAALAVCPLPQHWAARWVTDEAAGPAVRAGFYEFEFFDGGRFEGAALSQGSRALVSGGAFDGHNVCWREAYGSSPAPKEVEVAECWGKAVDGRIEGFFVAFDVTTLPREIRRGRLTLTAHTQGVRPGRPQPGGTEPSDRV</sequence>
<keyword evidence="4" id="KW-1185">Reference proteome</keyword>
<feature type="region of interest" description="Disordered" evidence="1">
    <location>
        <begin position="295"/>
        <end position="317"/>
    </location>
</feature>
<proteinExistence type="predicted"/>
<accession>A0AA36MR46</accession>
<dbReference type="EMBL" id="CAUJNA010000440">
    <property type="protein sequence ID" value="CAJ1377038.1"/>
    <property type="molecule type" value="Genomic_DNA"/>
</dbReference>
<dbReference type="Proteomes" id="UP001178507">
    <property type="component" value="Unassembled WGS sequence"/>
</dbReference>
<dbReference type="AlphaFoldDB" id="A0AA36MR46"/>
<gene>
    <name evidence="3" type="ORF">EVOR1521_LOCUS5950</name>
</gene>